<name>A0ABM8QB68_9BACT</name>
<evidence type="ECO:0000313" key="1">
    <source>
        <dbReference type="EMBL" id="CAE6687139.1"/>
    </source>
</evidence>
<reference evidence="1 2" key="1">
    <citation type="submission" date="2021-02" db="EMBL/GenBank/DDBJ databases">
        <authorList>
            <person name="Han P."/>
        </authorList>
    </citation>
    <scope>NUCLEOTIDE SEQUENCE [LARGE SCALE GENOMIC DNA]</scope>
    <source>
        <strain evidence="1">Candidatus Nitrospira sp. ZN2</strain>
    </source>
</reference>
<protein>
    <recommendedName>
        <fullName evidence="3">Secreted protein</fullName>
    </recommendedName>
</protein>
<gene>
    <name evidence="1" type="ORF">NSPZN2_10027</name>
</gene>
<proteinExistence type="predicted"/>
<organism evidence="1 2">
    <name type="scientific">Nitrospira defluvii</name>
    <dbReference type="NCBI Taxonomy" id="330214"/>
    <lineage>
        <taxon>Bacteria</taxon>
        <taxon>Pseudomonadati</taxon>
        <taxon>Nitrospirota</taxon>
        <taxon>Nitrospiria</taxon>
        <taxon>Nitrospirales</taxon>
        <taxon>Nitrospiraceae</taxon>
        <taxon>Nitrospira</taxon>
    </lineage>
</organism>
<evidence type="ECO:0008006" key="3">
    <source>
        <dbReference type="Google" id="ProtNLM"/>
    </source>
</evidence>
<dbReference type="EMBL" id="CAJNBJ010000001">
    <property type="protein sequence ID" value="CAE6687139.1"/>
    <property type="molecule type" value="Genomic_DNA"/>
</dbReference>
<dbReference type="Proteomes" id="UP000675880">
    <property type="component" value="Unassembled WGS sequence"/>
</dbReference>
<keyword evidence="2" id="KW-1185">Reference proteome</keyword>
<sequence length="94" mass="10583">MIRSLFGGGPLLPGKAAALLMVGRAAAGLQDLDLRKGVLLAVLLRTVGHDHQLEGNDRQQCITYEDQRELNHDRDSFCYVESLLQAQYRSRVFW</sequence>
<comment type="caution">
    <text evidence="1">The sequence shown here is derived from an EMBL/GenBank/DDBJ whole genome shotgun (WGS) entry which is preliminary data.</text>
</comment>
<accession>A0ABM8QB68</accession>
<evidence type="ECO:0000313" key="2">
    <source>
        <dbReference type="Proteomes" id="UP000675880"/>
    </source>
</evidence>